<feature type="domain" description="RRM" evidence="2">
    <location>
        <begin position="43"/>
        <end position="128"/>
    </location>
</feature>
<dbReference type="Gene3D" id="3.30.70.330">
    <property type="match status" value="1"/>
</dbReference>
<dbReference type="PANTHER" id="PTHR12271">
    <property type="entry name" value="POLY A POLYMERASE CID PAP -RELATED"/>
    <property type="match status" value="1"/>
</dbReference>
<dbReference type="SUPFAM" id="SSF81631">
    <property type="entry name" value="PAP/OAS1 substrate-binding domain"/>
    <property type="match status" value="1"/>
</dbReference>
<evidence type="ECO:0000259" key="2">
    <source>
        <dbReference type="PROSITE" id="PS50102"/>
    </source>
</evidence>
<dbReference type="GO" id="GO:0031123">
    <property type="term" value="P:RNA 3'-end processing"/>
    <property type="evidence" value="ECO:0007669"/>
    <property type="project" value="TreeGrafter"/>
</dbReference>
<dbReference type="InterPro" id="IPR043519">
    <property type="entry name" value="NT_sf"/>
</dbReference>
<organism evidence="3 4">
    <name type="scientific">Cylicocyclus nassatus</name>
    <name type="common">Nematode worm</name>
    <dbReference type="NCBI Taxonomy" id="53992"/>
    <lineage>
        <taxon>Eukaryota</taxon>
        <taxon>Metazoa</taxon>
        <taxon>Ecdysozoa</taxon>
        <taxon>Nematoda</taxon>
        <taxon>Chromadorea</taxon>
        <taxon>Rhabditida</taxon>
        <taxon>Rhabditina</taxon>
        <taxon>Rhabditomorpha</taxon>
        <taxon>Strongyloidea</taxon>
        <taxon>Strongylidae</taxon>
        <taxon>Cylicocyclus</taxon>
    </lineage>
</organism>
<dbReference type="InterPro" id="IPR054708">
    <property type="entry name" value="MTPAP-like_central"/>
</dbReference>
<accession>A0AA36GRH9</accession>
<dbReference type="EMBL" id="CATQJL010000223">
    <property type="protein sequence ID" value="CAJ0596904.1"/>
    <property type="molecule type" value="Genomic_DNA"/>
</dbReference>
<dbReference type="Gene3D" id="1.10.1410.10">
    <property type="match status" value="1"/>
</dbReference>
<dbReference type="Gene3D" id="3.30.460.10">
    <property type="entry name" value="Beta Polymerase, domain 2"/>
    <property type="match status" value="1"/>
</dbReference>
<dbReference type="Proteomes" id="UP001176961">
    <property type="component" value="Unassembled WGS sequence"/>
</dbReference>
<dbReference type="SUPFAM" id="SSF81301">
    <property type="entry name" value="Nucleotidyltransferase"/>
    <property type="match status" value="1"/>
</dbReference>
<protein>
    <recommendedName>
        <fullName evidence="2">RRM domain-containing protein</fullName>
    </recommendedName>
</protein>
<dbReference type="InterPro" id="IPR000504">
    <property type="entry name" value="RRM_dom"/>
</dbReference>
<dbReference type="SUPFAM" id="SSF54928">
    <property type="entry name" value="RNA-binding domain, RBD"/>
    <property type="match status" value="1"/>
</dbReference>
<dbReference type="InterPro" id="IPR035979">
    <property type="entry name" value="RBD_domain_sf"/>
</dbReference>
<dbReference type="PROSITE" id="PS50102">
    <property type="entry name" value="RRM"/>
    <property type="match status" value="1"/>
</dbReference>
<reference evidence="3" key="1">
    <citation type="submission" date="2023-07" db="EMBL/GenBank/DDBJ databases">
        <authorList>
            <consortium name="CYATHOMIX"/>
        </authorList>
    </citation>
    <scope>NUCLEOTIDE SEQUENCE</scope>
    <source>
        <strain evidence="3">N/A</strain>
    </source>
</reference>
<keyword evidence="4" id="KW-1185">Reference proteome</keyword>
<dbReference type="AlphaFoldDB" id="A0AA36GRH9"/>
<evidence type="ECO:0000256" key="1">
    <source>
        <dbReference type="PROSITE-ProRule" id="PRU00176"/>
    </source>
</evidence>
<dbReference type="Pfam" id="PF00076">
    <property type="entry name" value="RRM_1"/>
    <property type="match status" value="1"/>
</dbReference>
<dbReference type="GO" id="GO:1990817">
    <property type="term" value="F:poly(A) RNA polymerase activity"/>
    <property type="evidence" value="ECO:0007669"/>
    <property type="project" value="TreeGrafter"/>
</dbReference>
<proteinExistence type="predicted"/>
<dbReference type="Pfam" id="PF22600">
    <property type="entry name" value="MTPAP-like_central"/>
    <property type="match status" value="1"/>
</dbReference>
<keyword evidence="1" id="KW-0694">RNA-binding</keyword>
<dbReference type="GO" id="GO:0003723">
    <property type="term" value="F:RNA binding"/>
    <property type="evidence" value="ECO:0007669"/>
    <property type="project" value="UniProtKB-UniRule"/>
</dbReference>
<name>A0AA36GRH9_CYLNA</name>
<evidence type="ECO:0000313" key="3">
    <source>
        <dbReference type="EMBL" id="CAJ0596904.1"/>
    </source>
</evidence>
<dbReference type="PANTHER" id="PTHR12271:SF127">
    <property type="entry name" value="SPECKLE TARGETED PIP5K1A-REGULATED POLY(A) POLYMERASE"/>
    <property type="match status" value="1"/>
</dbReference>
<dbReference type="CDD" id="cd05402">
    <property type="entry name" value="NT_PAP_TUTase"/>
    <property type="match status" value="1"/>
</dbReference>
<sequence>MGYCELCGSVYPDGGQSQTIHESGKRHQKAVERHMQAAELPKKTVFVALASKGEAGYSSVNSDLLKAAFSTFGEVTHVSCGFLQDHAFVEFATEEAVEKAKAAKSLKINEHLTGVIYERRITFQDDHPGSSLDIEEIVQHIKDPACQGFITHVDRIASAIGTTEAEMSRRAALCKRFEDLLKRYIIDPTVVQFGSAITGVGTNDSDMDLCLLFKQETALMSEFVRDVNELLSCPAENFRENLVHPDELRALSRRDQTDVLFRILKEMRREKCGFFKSLYAVSDARCPVIRFSAYDRHLVELSVNNSIGYQKSAYLGALVQSDQSEFLRKMILALRFWAMSNGVFKSERKKTWNLNSYTITLMFVIFLQSEGLLPVFTHSQTPEYASDNRVDFAVPPYSLADVDMRKLFRKFFVFCVENQLEKSVFSLRKGGLVPLADLEGQMNSKPQSVLFVQDPIEVSDNVAKNVTSKAVKTMRHAMMLSLAALKQNADSFAVMLGVLKPSETTTSPAPTTPATEGSCRVSEFPETVDDCAMETLMQIILLIILRCETPAMPAKRARFDCDAADLGLFETPRRLWISRRTLRKKWSAVLEPDEQFPLLIEALVSNSLYSSTPSDCILQFQAFFDFHGDSLWVGLKLVDGEMVDVVNVAHFIEQMLTKTKDYLASNGNLDLKQFSLEEFQKKFDGIFNSKRALAI</sequence>
<dbReference type="InterPro" id="IPR012677">
    <property type="entry name" value="Nucleotide-bd_a/b_plait_sf"/>
</dbReference>
<evidence type="ECO:0000313" key="4">
    <source>
        <dbReference type="Proteomes" id="UP001176961"/>
    </source>
</evidence>
<comment type="caution">
    <text evidence="3">The sequence shown here is derived from an EMBL/GenBank/DDBJ whole genome shotgun (WGS) entry which is preliminary data.</text>
</comment>
<gene>
    <name evidence="3" type="ORF">CYNAS_LOCUS8887</name>
</gene>